<sequence length="128" mass="14130">MKQYIYIFMFFFTAFGIAQNAGSISGNLLDLEAENAPLLYAKVLVKETGTEVLSDEQGFFKFDNLKEGTYTLVYSFIGYETKTSEVQVEASKNEVLELYLGASTISLDDLASVYASADNNETAVVSNK</sequence>
<dbReference type="EMBL" id="JAHKPD010000008">
    <property type="protein sequence ID" value="MBU2949840.1"/>
    <property type="molecule type" value="Genomic_DNA"/>
</dbReference>
<gene>
    <name evidence="1" type="ORF">KO493_03915</name>
</gene>
<proteinExistence type="predicted"/>
<organism evidence="1 2">
    <name type="scientific">Pseudotamlana agarivorans</name>
    <dbReference type="NCBI Taxonomy" id="481183"/>
    <lineage>
        <taxon>Bacteria</taxon>
        <taxon>Pseudomonadati</taxon>
        <taxon>Bacteroidota</taxon>
        <taxon>Flavobacteriia</taxon>
        <taxon>Flavobacteriales</taxon>
        <taxon>Flavobacteriaceae</taxon>
        <taxon>Pseudotamlana</taxon>
    </lineage>
</organism>
<comment type="caution">
    <text evidence="1">The sequence shown here is derived from an EMBL/GenBank/DDBJ whole genome shotgun (WGS) entry which is preliminary data.</text>
</comment>
<evidence type="ECO:0000313" key="1">
    <source>
        <dbReference type="EMBL" id="MBU2949840.1"/>
    </source>
</evidence>
<keyword evidence="2" id="KW-1185">Reference proteome</keyword>
<name>A0ACC5U6J6_9FLAO</name>
<protein>
    <submittedName>
        <fullName evidence="1">Carboxypeptidase-like regulatory domain-containing protein</fullName>
    </submittedName>
</protein>
<accession>A0ACC5U6J6</accession>
<dbReference type="Proteomes" id="UP001647509">
    <property type="component" value="Unassembled WGS sequence"/>
</dbReference>
<evidence type="ECO:0000313" key="2">
    <source>
        <dbReference type="Proteomes" id="UP001647509"/>
    </source>
</evidence>
<reference evidence="1" key="1">
    <citation type="submission" date="2021-05" db="EMBL/GenBank/DDBJ databases">
        <title>Draft genomes of bacteria isolated from model marine particles.</title>
        <authorList>
            <person name="Datta M.S."/>
            <person name="Schwartzman J.A."/>
            <person name="Enke T.N."/>
            <person name="Saavedra J."/>
            <person name="Cermak N."/>
            <person name="Cordero O.X."/>
        </authorList>
    </citation>
    <scope>NUCLEOTIDE SEQUENCE</scope>
    <source>
        <strain evidence="1">I2M19</strain>
    </source>
</reference>